<dbReference type="CTD" id="2859"/>
<dbReference type="PANTHER" id="PTHR24232">
    <property type="entry name" value="G-PROTEIN COUPLED RECEPTOR"/>
    <property type="match status" value="1"/>
</dbReference>
<accession>A0A6P5J0J5</accession>
<dbReference type="GO" id="GO:0005886">
    <property type="term" value="C:plasma membrane"/>
    <property type="evidence" value="ECO:0007669"/>
    <property type="project" value="UniProtKB-SubCell"/>
</dbReference>
<keyword evidence="7 10" id="KW-0675">Receptor</keyword>
<evidence type="ECO:0000256" key="7">
    <source>
        <dbReference type="ARBA" id="ARBA00023170"/>
    </source>
</evidence>
<feature type="region of interest" description="Disordered" evidence="11">
    <location>
        <begin position="1"/>
        <end position="24"/>
    </location>
</feature>
<feature type="transmembrane region" description="Helical" evidence="12">
    <location>
        <begin position="152"/>
        <end position="173"/>
    </location>
</feature>
<feature type="domain" description="G-protein coupled receptors family 1 profile" evidence="13">
    <location>
        <begin position="53"/>
        <end position="296"/>
    </location>
</feature>
<keyword evidence="8" id="KW-0325">Glycoprotein</keyword>
<keyword evidence="3 10" id="KW-0812">Transmembrane</keyword>
<keyword evidence="2" id="KW-1003">Cell membrane</keyword>
<dbReference type="KEGG" id="pcw:110198093"/>
<evidence type="ECO:0000256" key="3">
    <source>
        <dbReference type="ARBA" id="ARBA00022692"/>
    </source>
</evidence>
<proteinExistence type="inferred from homology"/>
<evidence type="ECO:0000313" key="15">
    <source>
        <dbReference type="RefSeq" id="XP_020827892.1"/>
    </source>
</evidence>
<dbReference type="InterPro" id="IPR000276">
    <property type="entry name" value="GPCR_Rhodpsn"/>
</dbReference>
<keyword evidence="14" id="KW-1185">Reference proteome</keyword>
<comment type="subcellular location">
    <subcellularLocation>
        <location evidence="1">Cell membrane</location>
        <topology evidence="1">Multi-pass membrane protein</topology>
    </subcellularLocation>
</comment>
<dbReference type="CDD" id="cd15164">
    <property type="entry name" value="7tmA_GPR35-like"/>
    <property type="match status" value="1"/>
</dbReference>
<keyword evidence="5 10" id="KW-0297">G-protein coupled receptor</keyword>
<evidence type="ECO:0000256" key="2">
    <source>
        <dbReference type="ARBA" id="ARBA00022475"/>
    </source>
</evidence>
<evidence type="ECO:0000256" key="1">
    <source>
        <dbReference type="ARBA" id="ARBA00004651"/>
    </source>
</evidence>
<dbReference type="GO" id="GO:0007200">
    <property type="term" value="P:phospholipase C-activating G protein-coupled receptor signaling pathway"/>
    <property type="evidence" value="ECO:0007669"/>
    <property type="project" value="TreeGrafter"/>
</dbReference>
<dbReference type="GO" id="GO:0035025">
    <property type="term" value="P:positive regulation of Rho protein signal transduction"/>
    <property type="evidence" value="ECO:0007669"/>
    <property type="project" value="TreeGrafter"/>
</dbReference>
<dbReference type="RefSeq" id="XP_020827892.1">
    <property type="nucleotide sequence ID" value="XM_020972233.1"/>
</dbReference>
<dbReference type="PROSITE" id="PS00237">
    <property type="entry name" value="G_PROTEIN_RECEP_F1_1"/>
    <property type="match status" value="1"/>
</dbReference>
<keyword evidence="6 12" id="KW-0472">Membrane</keyword>
<evidence type="ECO:0000256" key="6">
    <source>
        <dbReference type="ARBA" id="ARBA00023136"/>
    </source>
</evidence>
<keyword evidence="9 10" id="KW-0807">Transducer</keyword>
<feature type="transmembrane region" description="Helical" evidence="12">
    <location>
        <begin position="193"/>
        <end position="216"/>
    </location>
</feature>
<evidence type="ECO:0000256" key="8">
    <source>
        <dbReference type="ARBA" id="ARBA00023180"/>
    </source>
</evidence>
<reference evidence="15" key="1">
    <citation type="submission" date="2025-08" db="UniProtKB">
        <authorList>
            <consortium name="RefSeq"/>
        </authorList>
    </citation>
    <scope>IDENTIFICATION</scope>
    <source>
        <tissue evidence="15">Spleen</tissue>
    </source>
</reference>
<dbReference type="InterPro" id="IPR017452">
    <property type="entry name" value="GPCR_Rhodpsn_7TM"/>
</dbReference>
<name>A0A6P5J0J5_PHACI</name>
<dbReference type="Proteomes" id="UP000515140">
    <property type="component" value="Unplaced"/>
</dbReference>
<dbReference type="Gene3D" id="1.20.1070.10">
    <property type="entry name" value="Rhodopsin 7-helix transmembrane proteins"/>
    <property type="match status" value="1"/>
</dbReference>
<protein>
    <submittedName>
        <fullName evidence="15">G-protein coupled receptor 35 isoform X1</fullName>
    </submittedName>
</protein>
<feature type="transmembrane region" description="Helical" evidence="12">
    <location>
        <begin position="73"/>
        <end position="94"/>
    </location>
</feature>
<comment type="similarity">
    <text evidence="10">Belongs to the G-protein coupled receptor 1 family.</text>
</comment>
<dbReference type="PRINTS" id="PR00237">
    <property type="entry name" value="GPCRRHODOPSN"/>
</dbReference>
<dbReference type="FunCoup" id="A0A6P5J0J5">
    <property type="interactions" value="857"/>
</dbReference>
<evidence type="ECO:0000313" key="14">
    <source>
        <dbReference type="Proteomes" id="UP000515140"/>
    </source>
</evidence>
<evidence type="ECO:0000256" key="10">
    <source>
        <dbReference type="RuleBase" id="RU000688"/>
    </source>
</evidence>
<evidence type="ECO:0000256" key="12">
    <source>
        <dbReference type="SAM" id="Phobius"/>
    </source>
</evidence>
<dbReference type="GeneID" id="110198093"/>
<feature type="compositionally biased region" description="Polar residues" evidence="11">
    <location>
        <begin position="10"/>
        <end position="24"/>
    </location>
</feature>
<keyword evidence="4 12" id="KW-1133">Transmembrane helix</keyword>
<organism evidence="14 15">
    <name type="scientific">Phascolarctos cinereus</name>
    <name type="common">Koala</name>
    <dbReference type="NCBI Taxonomy" id="38626"/>
    <lineage>
        <taxon>Eukaryota</taxon>
        <taxon>Metazoa</taxon>
        <taxon>Chordata</taxon>
        <taxon>Craniata</taxon>
        <taxon>Vertebrata</taxon>
        <taxon>Euteleostomi</taxon>
        <taxon>Mammalia</taxon>
        <taxon>Metatheria</taxon>
        <taxon>Diprotodontia</taxon>
        <taxon>Phascolarctidae</taxon>
        <taxon>Phascolarctos</taxon>
    </lineage>
</organism>
<dbReference type="AlphaFoldDB" id="A0A6P5J0J5"/>
<dbReference type="InParanoid" id="A0A6P5J0J5"/>
<dbReference type="InterPro" id="IPR044734">
    <property type="entry name" value="GPR35_7tmA"/>
</dbReference>
<dbReference type="FunFam" id="1.20.1070.10:FF:000142">
    <property type="entry name" value="G protein-coupled receptor 55"/>
    <property type="match status" value="1"/>
</dbReference>
<gene>
    <name evidence="15" type="primary">GPR35</name>
</gene>
<dbReference type="SUPFAM" id="SSF81321">
    <property type="entry name" value="Family A G protein-coupled receptor-like"/>
    <property type="match status" value="1"/>
</dbReference>
<dbReference type="PROSITE" id="PS50262">
    <property type="entry name" value="G_PROTEIN_RECEP_F1_2"/>
    <property type="match status" value="1"/>
</dbReference>
<evidence type="ECO:0000256" key="5">
    <source>
        <dbReference type="ARBA" id="ARBA00023040"/>
    </source>
</evidence>
<evidence type="ECO:0000256" key="9">
    <source>
        <dbReference type="ARBA" id="ARBA00023224"/>
    </source>
</evidence>
<evidence type="ECO:0000259" key="13">
    <source>
        <dbReference type="PROSITE" id="PS50262"/>
    </source>
</evidence>
<dbReference type="PANTHER" id="PTHR24232:SF54">
    <property type="entry name" value="G-PROTEIN COUPLED RECEPTOR 35"/>
    <property type="match status" value="1"/>
</dbReference>
<feature type="transmembrane region" description="Helical" evidence="12">
    <location>
        <begin position="41"/>
        <end position="61"/>
    </location>
</feature>
<feature type="transmembrane region" description="Helical" evidence="12">
    <location>
        <begin position="114"/>
        <end position="131"/>
    </location>
</feature>
<evidence type="ECO:0000256" key="4">
    <source>
        <dbReference type="ARBA" id="ARBA00022989"/>
    </source>
</evidence>
<dbReference type="GO" id="GO:0004950">
    <property type="term" value="F:chemokine receptor activity"/>
    <property type="evidence" value="ECO:0007669"/>
    <property type="project" value="InterPro"/>
</dbReference>
<sequence>MPSARLRRTSGAQPQKQPGMNDTGNCTYEDESQLQDLAMKVYISILLVLGIVFNALALWVFCCRMRKKWMETVIYMTNLAVADFCLLCVLPLMLYSLKYSRQEDTVLCQISQSIYLVNSYMSISIIAMIAVDRYVAIRFPMLAKRLRSPGCSAIICAVLWVLVIISIASRLAWQVKDGGFCFSNENIYGSKTFIFSILGFFIPLIILTFCSIQVIVSLVRKKKTDAQEKKVIQKAIWIISANLLIFLVCFLPIHVALNIRRIVEPRTCSSITMWKNVIFITSRLSNANCCLDAICYYFVAKEFQEASAKSIFALPRSYKLQDSTQASVA</sequence>
<evidence type="ECO:0000256" key="11">
    <source>
        <dbReference type="SAM" id="MobiDB-lite"/>
    </source>
</evidence>
<dbReference type="OMA" id="YMSISLI"/>
<dbReference type="Pfam" id="PF00001">
    <property type="entry name" value="7tm_1"/>
    <property type="match status" value="1"/>
</dbReference>
<feature type="transmembrane region" description="Helical" evidence="12">
    <location>
        <begin position="236"/>
        <end position="257"/>
    </location>
</feature>